<accession>A0A7J6M0I4</accession>
<evidence type="ECO:0000256" key="7">
    <source>
        <dbReference type="SAM" id="MobiDB-lite"/>
    </source>
</evidence>
<evidence type="ECO:0000256" key="2">
    <source>
        <dbReference type="ARBA" id="ARBA00022540"/>
    </source>
</evidence>
<dbReference type="PROSITE" id="PS00813">
    <property type="entry name" value="IF4E"/>
    <property type="match status" value="1"/>
</dbReference>
<keyword evidence="3" id="KW-0810">Translation regulation</keyword>
<keyword evidence="2 6" id="KW-0396">Initiation factor</keyword>
<evidence type="ECO:0008006" key="10">
    <source>
        <dbReference type="Google" id="ProtNLM"/>
    </source>
</evidence>
<dbReference type="GO" id="GO:0000340">
    <property type="term" value="F:RNA 7-methylguanosine cap binding"/>
    <property type="evidence" value="ECO:0007669"/>
    <property type="project" value="TreeGrafter"/>
</dbReference>
<evidence type="ECO:0000256" key="4">
    <source>
        <dbReference type="ARBA" id="ARBA00022884"/>
    </source>
</evidence>
<dbReference type="AlphaFoldDB" id="A0A7J6M0I4"/>
<comment type="caution">
    <text evidence="8">The sequence shown here is derived from an EMBL/GenBank/DDBJ whole genome shotgun (WGS) entry which is preliminary data.</text>
</comment>
<dbReference type="SUPFAM" id="SSF55418">
    <property type="entry name" value="eIF4e-like"/>
    <property type="match status" value="1"/>
</dbReference>
<evidence type="ECO:0000313" key="9">
    <source>
        <dbReference type="Proteomes" id="UP000570595"/>
    </source>
</evidence>
<dbReference type="GO" id="GO:0003743">
    <property type="term" value="F:translation initiation factor activity"/>
    <property type="evidence" value="ECO:0007669"/>
    <property type="project" value="UniProtKB-KW"/>
</dbReference>
<dbReference type="GO" id="GO:0006417">
    <property type="term" value="P:regulation of translation"/>
    <property type="evidence" value="ECO:0007669"/>
    <property type="project" value="UniProtKB-KW"/>
</dbReference>
<evidence type="ECO:0000256" key="6">
    <source>
        <dbReference type="RuleBase" id="RU004374"/>
    </source>
</evidence>
<proteinExistence type="inferred from homology"/>
<dbReference type="GO" id="GO:0016281">
    <property type="term" value="C:eukaryotic translation initiation factor 4F complex"/>
    <property type="evidence" value="ECO:0007669"/>
    <property type="project" value="TreeGrafter"/>
</dbReference>
<dbReference type="InterPro" id="IPR023398">
    <property type="entry name" value="TIF_eIF4e-like"/>
</dbReference>
<dbReference type="Pfam" id="PF01652">
    <property type="entry name" value="IF4E"/>
    <property type="match status" value="1"/>
</dbReference>
<feature type="non-terminal residue" evidence="8">
    <location>
        <position position="1"/>
    </location>
</feature>
<name>A0A7J6M0I4_PEROL</name>
<organism evidence="8 9">
    <name type="scientific">Perkinsus olseni</name>
    <name type="common">Perkinsus atlanticus</name>
    <dbReference type="NCBI Taxonomy" id="32597"/>
    <lineage>
        <taxon>Eukaryota</taxon>
        <taxon>Sar</taxon>
        <taxon>Alveolata</taxon>
        <taxon>Perkinsozoa</taxon>
        <taxon>Perkinsea</taxon>
        <taxon>Perkinsida</taxon>
        <taxon>Perkinsidae</taxon>
        <taxon>Perkinsus</taxon>
    </lineage>
</organism>
<evidence type="ECO:0000313" key="8">
    <source>
        <dbReference type="EMBL" id="KAF4664720.1"/>
    </source>
</evidence>
<feature type="region of interest" description="Disordered" evidence="7">
    <location>
        <begin position="239"/>
        <end position="261"/>
    </location>
</feature>
<dbReference type="PANTHER" id="PTHR11960:SF8">
    <property type="entry name" value="EUKARYOTIC TRANSLATION INITIATION FACTOR 4E1-RELATED"/>
    <property type="match status" value="1"/>
</dbReference>
<protein>
    <recommendedName>
        <fullName evidence="10">Eukaryotic translation initiation factor 4E</fullName>
    </recommendedName>
</protein>
<evidence type="ECO:0000256" key="3">
    <source>
        <dbReference type="ARBA" id="ARBA00022845"/>
    </source>
</evidence>
<dbReference type="OrthoDB" id="590761at2759"/>
<evidence type="ECO:0000256" key="5">
    <source>
        <dbReference type="ARBA" id="ARBA00022917"/>
    </source>
</evidence>
<dbReference type="EMBL" id="JABAHT010000110">
    <property type="protein sequence ID" value="KAF4664720.1"/>
    <property type="molecule type" value="Genomic_DNA"/>
</dbReference>
<keyword evidence="4 6" id="KW-0694">RNA-binding</keyword>
<reference evidence="8 9" key="1">
    <citation type="submission" date="2020-04" db="EMBL/GenBank/DDBJ databases">
        <title>Perkinsus olseni comparative genomics.</title>
        <authorList>
            <person name="Bogema D.R."/>
        </authorList>
    </citation>
    <scope>NUCLEOTIDE SEQUENCE [LARGE SCALE GENOMIC DNA]</scope>
    <source>
        <strain evidence="8">ATCC PRA-179</strain>
    </source>
</reference>
<keyword evidence="5 6" id="KW-0648">Protein biosynthesis</keyword>
<evidence type="ECO:0000256" key="1">
    <source>
        <dbReference type="ARBA" id="ARBA00009860"/>
    </source>
</evidence>
<sequence length="289" mass="32241">LVITLTIFSPLYCGPSTMESATTTPSISTPSPANSDVTSISCTTVSTSEQQTNCGVSVENRVHQLANTWSFWLMYQAQTKDKKDNWKSTQKRVLDFSTAEDFWRVINNVSSPSRLSYADYSVFRSGISPMWEDPVCAKGGRWIVAVDRFMRRDARSSGQEEALDESWLNVMLSLIGGSTYLDDSTGEDILICGSVCSMRKYNCKVALWVGTADEDILMKAGRQFKESLKPLIDYMTNVSNSTSSEEDTTSRHGGRGPKSVVRPKVIQFEFFSNDNKTDKSIEIPFADDE</sequence>
<gene>
    <name evidence="8" type="ORF">FOZ61_000559</name>
</gene>
<dbReference type="PANTHER" id="PTHR11960">
    <property type="entry name" value="EUKARYOTIC TRANSLATION INITIATION FACTOR 4E RELATED"/>
    <property type="match status" value="1"/>
</dbReference>
<dbReference type="Gene3D" id="3.30.760.10">
    <property type="entry name" value="RNA Cap, Translation Initiation Factor Eif4e"/>
    <property type="match status" value="1"/>
</dbReference>
<dbReference type="InterPro" id="IPR019770">
    <property type="entry name" value="TIF_eIF_4E_CS"/>
</dbReference>
<comment type="similarity">
    <text evidence="1 6">Belongs to the eukaryotic initiation factor 4E family.</text>
</comment>
<dbReference type="Proteomes" id="UP000570595">
    <property type="component" value="Unassembled WGS sequence"/>
</dbReference>
<dbReference type="InterPro" id="IPR001040">
    <property type="entry name" value="TIF_eIF_4E"/>
</dbReference>